<name>A0A7K0CZI4_9NOCA</name>
<organism evidence="2 3">
    <name type="scientific">Nocardia macrotermitis</name>
    <dbReference type="NCBI Taxonomy" id="2585198"/>
    <lineage>
        <taxon>Bacteria</taxon>
        <taxon>Bacillati</taxon>
        <taxon>Actinomycetota</taxon>
        <taxon>Actinomycetes</taxon>
        <taxon>Mycobacteriales</taxon>
        <taxon>Nocardiaceae</taxon>
        <taxon>Nocardia</taxon>
    </lineage>
</organism>
<reference evidence="2 3" key="1">
    <citation type="submission" date="2019-10" db="EMBL/GenBank/DDBJ databases">
        <title>Nocardia macrotermitis sp. nov. and Nocardia aurantia sp. nov., isolated from the gut of fungus growing-termite Macrotermes natalensis.</title>
        <authorList>
            <person name="Benndorf R."/>
            <person name="Schwitalla J."/>
            <person name="Martin K."/>
            <person name="De Beer W."/>
            <person name="Kaster A.-K."/>
            <person name="Vollmers J."/>
            <person name="Poulsen M."/>
            <person name="Beemelmanns C."/>
        </authorList>
    </citation>
    <scope>NUCLEOTIDE SEQUENCE [LARGE SCALE GENOMIC DNA]</scope>
    <source>
        <strain evidence="2 3">RB20</strain>
    </source>
</reference>
<gene>
    <name evidence="2" type="ORF">NRB20_19690</name>
</gene>
<evidence type="ECO:0000313" key="2">
    <source>
        <dbReference type="EMBL" id="MQY18885.1"/>
    </source>
</evidence>
<sequence length="73" mass="7807">MNDQYLVIHQARTGEPTPYEMKLAGAIEEVFGGGDHTLEALVAGLNGRSIYAPDGQAWTAASFTTEIARLGAR</sequence>
<feature type="domain" description="Recombinase-like" evidence="1">
    <location>
        <begin position="1"/>
        <end position="72"/>
    </location>
</feature>
<dbReference type="Proteomes" id="UP000438448">
    <property type="component" value="Unassembled WGS sequence"/>
</dbReference>
<accession>A0A7K0CZI4</accession>
<dbReference type="AlphaFoldDB" id="A0A7K0CZI4"/>
<keyword evidence="3" id="KW-1185">Reference proteome</keyword>
<protein>
    <recommendedName>
        <fullName evidence="1">Recombinase-like domain-containing protein</fullName>
    </recommendedName>
</protein>
<dbReference type="RefSeq" id="WP_153409584.1">
    <property type="nucleotide sequence ID" value="NZ_WEGK01000003.1"/>
</dbReference>
<comment type="caution">
    <text evidence="2">The sequence shown here is derived from an EMBL/GenBank/DDBJ whole genome shotgun (WGS) entry which is preliminary data.</text>
</comment>
<dbReference type="EMBL" id="WEGK01000003">
    <property type="protein sequence ID" value="MQY18885.1"/>
    <property type="molecule type" value="Genomic_DNA"/>
</dbReference>
<dbReference type="InterPro" id="IPR046789">
    <property type="entry name" value="HTH_62"/>
</dbReference>
<dbReference type="OrthoDB" id="6909982at2"/>
<proteinExistence type="predicted"/>
<evidence type="ECO:0000259" key="1">
    <source>
        <dbReference type="Pfam" id="PF20552"/>
    </source>
</evidence>
<evidence type="ECO:0000313" key="3">
    <source>
        <dbReference type="Proteomes" id="UP000438448"/>
    </source>
</evidence>
<dbReference type="Pfam" id="PF20552">
    <property type="entry name" value="HTH_62"/>
    <property type="match status" value="1"/>
</dbReference>